<gene>
    <name evidence="2" type="ORF">PHYEVI_LOCUS9418</name>
</gene>
<feature type="compositionally biased region" description="Basic and acidic residues" evidence="1">
    <location>
        <begin position="454"/>
        <end position="463"/>
    </location>
</feature>
<feature type="compositionally biased region" description="Acidic residues" evidence="1">
    <location>
        <begin position="329"/>
        <end position="345"/>
    </location>
</feature>
<dbReference type="AlphaFoldDB" id="A0A9N9TWB8"/>
<feature type="region of interest" description="Disordered" evidence="1">
    <location>
        <begin position="444"/>
        <end position="492"/>
    </location>
</feature>
<sequence length="743" mass="86846">MTDLQICECRDPEDPDLCGKHPIYLEAARVTFSEDDLPTVIQDELCWAFDVREDRKKRFQAKGVPPKESPYEFPFALCRAMQIPCKKKKKKKFVCPPLPKKITLEDKYIMTQKEYCNYLAQPVKKPRCEYWCPVKRKRCEIEPCPPRFVQLAIPHKRRVFWNWKCFHPILTTEMILRLEQILHTDKNLDPRDARWYYKKLDRLKRKCMRNRRRLRRKRLKARDAGDRKWLEDMIQEMAELITNHIRQEPFFALNYRQLLLSDTILNKLAEKKVFKRPKRKTKNHYKRTLVEISDKIAIWIDTLTRYVDTLAVEDPDDFAPLTISSVSEGESEDRTDEDEDVCEEEEEEDDLWALLEKLIKIYRCKTPNPMFTTNVETMPELKYLDIFDALLWLRDLIRQQGPPPPPGKVEQTLVEWLEETAPEKINERTLKQVHDYACAIADKLRDADPEEEPERPAVEEEKPPTPPSAPKPAPPPPKEPEPEPEPPADMPCEAEEIPAVPCECPEDGPMILGHKPSFIKEHSPDAICCLSLKIWAVWLLEVCHNAHVWTKWMHEIIRRIREFAATVRGDIKLPNGQRKVLYREEWRQFIKETEEKVVYWMDYSEHVRELSQDIIENFQGKPVYCCPKCLQDHLIRNVVTAHETLGSLTDAMNMAQSWRRCLDGLVATCASICDIEDVSSSEESVLSAIDICEYVVCPRNIRPAKGGKQPPCPPADDSDDDGGEYRILEMDPRVQKTDCSCIQ</sequence>
<evidence type="ECO:0000313" key="3">
    <source>
        <dbReference type="Proteomes" id="UP001153712"/>
    </source>
</evidence>
<feature type="compositionally biased region" description="Pro residues" evidence="1">
    <location>
        <begin position="464"/>
        <end position="477"/>
    </location>
</feature>
<feature type="region of interest" description="Disordered" evidence="1">
    <location>
        <begin position="705"/>
        <end position="725"/>
    </location>
</feature>
<feature type="region of interest" description="Disordered" evidence="1">
    <location>
        <begin position="324"/>
        <end position="345"/>
    </location>
</feature>
<accession>A0A9N9TWB8</accession>
<reference evidence="2" key="1">
    <citation type="submission" date="2022-01" db="EMBL/GenBank/DDBJ databases">
        <authorList>
            <person name="King R."/>
        </authorList>
    </citation>
    <scope>NUCLEOTIDE SEQUENCE</scope>
</reference>
<organism evidence="2 3">
    <name type="scientific">Phyllotreta striolata</name>
    <name type="common">Striped flea beetle</name>
    <name type="synonym">Crioceris striolata</name>
    <dbReference type="NCBI Taxonomy" id="444603"/>
    <lineage>
        <taxon>Eukaryota</taxon>
        <taxon>Metazoa</taxon>
        <taxon>Ecdysozoa</taxon>
        <taxon>Arthropoda</taxon>
        <taxon>Hexapoda</taxon>
        <taxon>Insecta</taxon>
        <taxon>Pterygota</taxon>
        <taxon>Neoptera</taxon>
        <taxon>Endopterygota</taxon>
        <taxon>Coleoptera</taxon>
        <taxon>Polyphaga</taxon>
        <taxon>Cucujiformia</taxon>
        <taxon>Chrysomeloidea</taxon>
        <taxon>Chrysomelidae</taxon>
        <taxon>Galerucinae</taxon>
        <taxon>Alticini</taxon>
        <taxon>Phyllotreta</taxon>
    </lineage>
</organism>
<dbReference type="EMBL" id="OU900099">
    <property type="protein sequence ID" value="CAG9863118.1"/>
    <property type="molecule type" value="Genomic_DNA"/>
</dbReference>
<protein>
    <submittedName>
        <fullName evidence="2">Uncharacterized protein</fullName>
    </submittedName>
</protein>
<keyword evidence="3" id="KW-1185">Reference proteome</keyword>
<evidence type="ECO:0000313" key="2">
    <source>
        <dbReference type="EMBL" id="CAG9863118.1"/>
    </source>
</evidence>
<dbReference type="OrthoDB" id="6777429at2759"/>
<proteinExistence type="predicted"/>
<name>A0A9N9TWB8_PHYSR</name>
<evidence type="ECO:0000256" key="1">
    <source>
        <dbReference type="SAM" id="MobiDB-lite"/>
    </source>
</evidence>
<feature type="compositionally biased region" description="Acidic residues" evidence="1">
    <location>
        <begin position="482"/>
        <end position="492"/>
    </location>
</feature>
<dbReference type="Proteomes" id="UP001153712">
    <property type="component" value="Chromosome 6"/>
</dbReference>